<feature type="domain" description="Prepilin peptidase A24 N-terminal" evidence="12">
    <location>
        <begin position="16"/>
        <end position="96"/>
    </location>
</feature>
<evidence type="ECO:0000256" key="3">
    <source>
        <dbReference type="ARBA" id="ARBA00022475"/>
    </source>
</evidence>
<keyword evidence="3" id="KW-1003">Cell membrane</keyword>
<comment type="similarity">
    <text evidence="2 8">Belongs to the peptidase A24 family.</text>
</comment>
<reference evidence="13 14" key="1">
    <citation type="submission" date="2024-04" db="EMBL/GenBank/DDBJ databases">
        <title>Complete genome sequence of Nguyenibacter vanlangesis HBCM-1154, a strain capable of nitrogen fixation, IAA production, and phosphorus solubilization isolated from sugarcane soil.</title>
        <authorList>
            <person name="MY HANH P."/>
        </authorList>
    </citation>
    <scope>NUCLEOTIDE SEQUENCE [LARGE SCALE GENOMIC DNA]</scope>
    <source>
        <strain evidence="13 14">HBCM 1154</strain>
    </source>
</reference>
<feature type="transmembrane region" description="Helical" evidence="10">
    <location>
        <begin position="203"/>
        <end position="228"/>
    </location>
</feature>
<organism evidence="13 14">
    <name type="scientific">Nguyenibacter vanlangensis</name>
    <dbReference type="NCBI Taxonomy" id="1216886"/>
    <lineage>
        <taxon>Bacteria</taxon>
        <taxon>Pseudomonadati</taxon>
        <taxon>Pseudomonadota</taxon>
        <taxon>Alphaproteobacteria</taxon>
        <taxon>Acetobacterales</taxon>
        <taxon>Acetobacteraceae</taxon>
        <taxon>Nguyenibacter</taxon>
    </lineage>
</organism>
<dbReference type="Gene3D" id="1.20.120.1220">
    <property type="match status" value="1"/>
</dbReference>
<evidence type="ECO:0000256" key="8">
    <source>
        <dbReference type="RuleBase" id="RU003793"/>
    </source>
</evidence>
<keyword evidence="4" id="KW-0997">Cell inner membrane</keyword>
<evidence type="ECO:0000256" key="7">
    <source>
        <dbReference type="ARBA" id="ARBA00023136"/>
    </source>
</evidence>
<dbReference type="InterPro" id="IPR010627">
    <property type="entry name" value="Prepilin_pept_A24_N"/>
</dbReference>
<dbReference type="EC" id="3.4.23.43" evidence="9"/>
<accession>A0ABZ3D996</accession>
<dbReference type="GO" id="GO:0016787">
    <property type="term" value="F:hydrolase activity"/>
    <property type="evidence" value="ECO:0007669"/>
    <property type="project" value="UniProtKB-KW"/>
</dbReference>
<keyword evidence="9" id="KW-0808">Transferase</keyword>
<evidence type="ECO:0000256" key="9">
    <source>
        <dbReference type="RuleBase" id="RU003794"/>
    </source>
</evidence>
<keyword evidence="9" id="KW-0511">Multifunctional enzyme</keyword>
<keyword evidence="6 10" id="KW-1133">Transmembrane helix</keyword>
<keyword evidence="9 13" id="KW-0378">Hydrolase</keyword>
<dbReference type="InterPro" id="IPR050882">
    <property type="entry name" value="Prepilin_peptidase/N-MTase"/>
</dbReference>
<evidence type="ECO:0000256" key="2">
    <source>
        <dbReference type="ARBA" id="ARBA00005801"/>
    </source>
</evidence>
<dbReference type="EC" id="2.1.1.-" evidence="9"/>
<dbReference type="PANTHER" id="PTHR30487:SF0">
    <property type="entry name" value="PREPILIN LEADER PEPTIDASE_N-METHYLTRANSFERASE-RELATED"/>
    <property type="match status" value="1"/>
</dbReference>
<comment type="subcellular location">
    <subcellularLocation>
        <location evidence="1">Cell inner membrane</location>
        <topology evidence="1">Multi-pass membrane protein</topology>
    </subcellularLocation>
    <subcellularLocation>
        <location evidence="9">Cell membrane</location>
        <topology evidence="9">Multi-pass membrane protein</topology>
    </subcellularLocation>
</comment>
<evidence type="ECO:0000259" key="12">
    <source>
        <dbReference type="Pfam" id="PF06750"/>
    </source>
</evidence>
<evidence type="ECO:0000313" key="13">
    <source>
        <dbReference type="EMBL" id="XAE44071.1"/>
    </source>
</evidence>
<gene>
    <name evidence="13" type="ORF">AAC691_06460</name>
</gene>
<protein>
    <recommendedName>
        <fullName evidence="9">Prepilin leader peptidase/N-methyltransferase</fullName>
        <ecNumber evidence="9">2.1.1.-</ecNumber>
        <ecNumber evidence="9">3.4.23.43</ecNumber>
    </recommendedName>
</protein>
<dbReference type="InterPro" id="IPR014032">
    <property type="entry name" value="Peptidase_A24A_bac"/>
</dbReference>
<evidence type="ECO:0000256" key="10">
    <source>
        <dbReference type="SAM" id="Phobius"/>
    </source>
</evidence>
<dbReference type="InterPro" id="IPR000045">
    <property type="entry name" value="Prepilin_IV_endopep_pep"/>
</dbReference>
<keyword evidence="9" id="KW-0645">Protease</keyword>
<feature type="domain" description="Prepilin type IV endopeptidase peptidase" evidence="11">
    <location>
        <begin position="116"/>
        <end position="222"/>
    </location>
</feature>
<feature type="transmembrane region" description="Helical" evidence="10">
    <location>
        <begin position="167"/>
        <end position="183"/>
    </location>
</feature>
<proteinExistence type="inferred from homology"/>
<keyword evidence="9" id="KW-0489">Methyltransferase</keyword>
<dbReference type="PRINTS" id="PR00864">
    <property type="entry name" value="PREPILNPTASE"/>
</dbReference>
<evidence type="ECO:0000313" key="14">
    <source>
        <dbReference type="Proteomes" id="UP001449795"/>
    </source>
</evidence>
<comment type="catalytic activity">
    <reaction evidence="9">
        <text>Typically cleaves a -Gly-|-Phe- bond to release an N-terminal, basic peptide of 5-8 residues from type IV prepilin, and then N-methylates the new N-terminal amino group, the methyl donor being S-adenosyl-L-methionine.</text>
        <dbReference type="EC" id="3.4.23.43"/>
    </reaction>
</comment>
<keyword evidence="7 10" id="KW-0472">Membrane</keyword>
<evidence type="ECO:0000256" key="5">
    <source>
        <dbReference type="ARBA" id="ARBA00022692"/>
    </source>
</evidence>
<evidence type="ECO:0000256" key="1">
    <source>
        <dbReference type="ARBA" id="ARBA00004429"/>
    </source>
</evidence>
<feature type="transmembrane region" description="Helical" evidence="10">
    <location>
        <begin position="235"/>
        <end position="254"/>
    </location>
</feature>
<sequence>MPYPPMLCAPWLPLLLAPFVGSFLGVLAWRLPRGEPVVLARSACPCCRTALAPRDLVPLVSYLAQKGRCRTCRAPIDPHHPAMELAALAVAALVLLAAWRGGAGAPVPAPLVWRGCLFGWWLLVLAAIDLKIFRLPDGLTLPLAAAGLALAAAGGAQALLAHGAAALLGYGAFAGIALGYRRLRGRDGLGLGDAKLLAAGGAWLGPAALPSIVFVAALLTLCGAMIAARGRPGRGMMIPFGPGLAAAMWGTWLWQTAFQPWG</sequence>
<evidence type="ECO:0000256" key="4">
    <source>
        <dbReference type="ARBA" id="ARBA00022519"/>
    </source>
</evidence>
<keyword evidence="5 9" id="KW-0812">Transmembrane</keyword>
<dbReference type="Pfam" id="PF06750">
    <property type="entry name" value="A24_N_bact"/>
    <property type="match status" value="1"/>
</dbReference>
<evidence type="ECO:0000256" key="6">
    <source>
        <dbReference type="ARBA" id="ARBA00022989"/>
    </source>
</evidence>
<evidence type="ECO:0000259" key="11">
    <source>
        <dbReference type="Pfam" id="PF01478"/>
    </source>
</evidence>
<feature type="transmembrane region" description="Helical" evidence="10">
    <location>
        <begin position="139"/>
        <end position="160"/>
    </location>
</feature>
<comment type="function">
    <text evidence="9">Plays an essential role in type IV pili and type II pseudopili formation by proteolytically removing the leader sequence from substrate proteins and subsequently monomethylating the alpha-amino group of the newly exposed N-terminal phenylalanine.</text>
</comment>
<dbReference type="PANTHER" id="PTHR30487">
    <property type="entry name" value="TYPE 4 PREPILIN-LIKE PROTEINS LEADER PEPTIDE-PROCESSING ENZYME"/>
    <property type="match status" value="1"/>
</dbReference>
<dbReference type="Pfam" id="PF01478">
    <property type="entry name" value="Peptidase_A24"/>
    <property type="match status" value="1"/>
</dbReference>
<dbReference type="RefSeq" id="WP_342629390.1">
    <property type="nucleotide sequence ID" value="NZ_CP152276.1"/>
</dbReference>
<dbReference type="Proteomes" id="UP001449795">
    <property type="component" value="Chromosome"/>
</dbReference>
<feature type="transmembrane region" description="Helical" evidence="10">
    <location>
        <begin position="82"/>
        <end position="99"/>
    </location>
</feature>
<keyword evidence="14" id="KW-1185">Reference proteome</keyword>
<dbReference type="EMBL" id="CP152276">
    <property type="protein sequence ID" value="XAE44071.1"/>
    <property type="molecule type" value="Genomic_DNA"/>
</dbReference>
<feature type="transmembrane region" description="Helical" evidence="10">
    <location>
        <begin position="111"/>
        <end position="133"/>
    </location>
</feature>
<name>A0ABZ3D996_9PROT</name>